<name>A0ABW4JPN6_9BACL</name>
<accession>A0ABW4JPN6</accession>
<dbReference type="EMBL" id="JBHUCX010000099">
    <property type="protein sequence ID" value="MFD1677968.1"/>
    <property type="molecule type" value="Genomic_DNA"/>
</dbReference>
<evidence type="ECO:0000256" key="1">
    <source>
        <dbReference type="ARBA" id="ARBA00022448"/>
    </source>
</evidence>
<dbReference type="PANTHER" id="PTHR42788">
    <property type="entry name" value="TAURINE IMPORT ATP-BINDING PROTEIN-RELATED"/>
    <property type="match status" value="1"/>
</dbReference>
<dbReference type="Pfam" id="PF00005">
    <property type="entry name" value="ABC_tran"/>
    <property type="match status" value="1"/>
</dbReference>
<dbReference type="PROSITE" id="PS50893">
    <property type="entry name" value="ABC_TRANSPORTER_2"/>
    <property type="match status" value="1"/>
</dbReference>
<dbReference type="InterPro" id="IPR003439">
    <property type="entry name" value="ABC_transporter-like_ATP-bd"/>
</dbReference>
<evidence type="ECO:0000259" key="4">
    <source>
        <dbReference type="PROSITE" id="PS50893"/>
    </source>
</evidence>
<dbReference type="Proteomes" id="UP001597079">
    <property type="component" value="Unassembled WGS sequence"/>
</dbReference>
<dbReference type="PANTHER" id="PTHR42788:SF19">
    <property type="entry name" value="ALIPHATIC SULFONATES IMPORT ATP-BINDING PROTEIN SSUB 2"/>
    <property type="match status" value="1"/>
</dbReference>
<feature type="domain" description="ABC transporter" evidence="4">
    <location>
        <begin position="18"/>
        <end position="249"/>
    </location>
</feature>
<reference evidence="6" key="1">
    <citation type="journal article" date="2019" name="Int. J. Syst. Evol. Microbiol.">
        <title>The Global Catalogue of Microorganisms (GCM) 10K type strain sequencing project: providing services to taxonomists for standard genome sequencing and annotation.</title>
        <authorList>
            <consortium name="The Broad Institute Genomics Platform"/>
            <consortium name="The Broad Institute Genome Sequencing Center for Infectious Disease"/>
            <person name="Wu L."/>
            <person name="Ma J."/>
        </authorList>
    </citation>
    <scope>NUCLEOTIDE SEQUENCE [LARGE SCALE GENOMIC DNA]</scope>
    <source>
        <strain evidence="6">CGMCC 1.12286</strain>
    </source>
</reference>
<dbReference type="InterPro" id="IPR027417">
    <property type="entry name" value="P-loop_NTPase"/>
</dbReference>
<dbReference type="InterPro" id="IPR017871">
    <property type="entry name" value="ABC_transporter-like_CS"/>
</dbReference>
<keyword evidence="2" id="KW-0547">Nucleotide-binding</keyword>
<dbReference type="PROSITE" id="PS00211">
    <property type="entry name" value="ABC_TRANSPORTER_1"/>
    <property type="match status" value="1"/>
</dbReference>
<dbReference type="Gene3D" id="3.40.50.300">
    <property type="entry name" value="P-loop containing nucleotide triphosphate hydrolases"/>
    <property type="match status" value="1"/>
</dbReference>
<evidence type="ECO:0000256" key="2">
    <source>
        <dbReference type="ARBA" id="ARBA00022741"/>
    </source>
</evidence>
<dbReference type="SUPFAM" id="SSF52540">
    <property type="entry name" value="P-loop containing nucleoside triphosphate hydrolases"/>
    <property type="match status" value="1"/>
</dbReference>
<evidence type="ECO:0000313" key="6">
    <source>
        <dbReference type="Proteomes" id="UP001597079"/>
    </source>
</evidence>
<keyword evidence="6" id="KW-1185">Reference proteome</keyword>
<dbReference type="InterPro" id="IPR050166">
    <property type="entry name" value="ABC_transporter_ATP-bind"/>
</dbReference>
<dbReference type="RefSeq" id="WP_377945909.1">
    <property type="nucleotide sequence ID" value="NZ_JBHUCX010000099.1"/>
</dbReference>
<gene>
    <name evidence="5" type="ORF">ACFSB2_25200</name>
</gene>
<dbReference type="InterPro" id="IPR003593">
    <property type="entry name" value="AAA+_ATPase"/>
</dbReference>
<keyword evidence="3 5" id="KW-0067">ATP-binding</keyword>
<evidence type="ECO:0000313" key="5">
    <source>
        <dbReference type="EMBL" id="MFD1677968.1"/>
    </source>
</evidence>
<dbReference type="CDD" id="cd03293">
    <property type="entry name" value="ABC_NrtD_SsuB_transporters"/>
    <property type="match status" value="1"/>
</dbReference>
<evidence type="ECO:0000256" key="3">
    <source>
        <dbReference type="ARBA" id="ARBA00022840"/>
    </source>
</evidence>
<keyword evidence="1" id="KW-0813">Transport</keyword>
<sequence length="264" mass="29161">MAINVSEVSSMIGQRVAVSLRDVSKQYTGGTWALQGVNMTVREGEFISLLGPSGCGKSTVLRTVAGLQTATAGSVEILGSSVNAIKERPGEIAFVFQEPTLMPWRSVLANVGLPLELMGVPRVERRERSLQMLEMVGLQSVANKLPRQLSGGMKMRVSIARALVSKPKLLMLDEPFAALDEITRQRLHEELLKLWERFGMTVLFVTHNVFEAVYLSSRVIVMQSNPGRIRTELKVSAAYPRKRDMLSDSEFSSTIAQAIKLLEE</sequence>
<comment type="caution">
    <text evidence="5">The sequence shown here is derived from an EMBL/GenBank/DDBJ whole genome shotgun (WGS) entry which is preliminary data.</text>
</comment>
<protein>
    <submittedName>
        <fullName evidence="5">ABC transporter ATP-binding protein</fullName>
    </submittedName>
</protein>
<proteinExistence type="predicted"/>
<organism evidence="5 6">
    <name type="scientific">Alicyclobacillus fodiniaquatilis</name>
    <dbReference type="NCBI Taxonomy" id="1661150"/>
    <lineage>
        <taxon>Bacteria</taxon>
        <taxon>Bacillati</taxon>
        <taxon>Bacillota</taxon>
        <taxon>Bacilli</taxon>
        <taxon>Bacillales</taxon>
        <taxon>Alicyclobacillaceae</taxon>
        <taxon>Alicyclobacillus</taxon>
    </lineage>
</organism>
<dbReference type="GO" id="GO:0005524">
    <property type="term" value="F:ATP binding"/>
    <property type="evidence" value="ECO:0007669"/>
    <property type="project" value="UniProtKB-KW"/>
</dbReference>
<dbReference type="SMART" id="SM00382">
    <property type="entry name" value="AAA"/>
    <property type="match status" value="1"/>
</dbReference>